<organism evidence="3 4">
    <name type="scientific">Hydnomerulius pinastri MD-312</name>
    <dbReference type="NCBI Taxonomy" id="994086"/>
    <lineage>
        <taxon>Eukaryota</taxon>
        <taxon>Fungi</taxon>
        <taxon>Dikarya</taxon>
        <taxon>Basidiomycota</taxon>
        <taxon>Agaricomycotina</taxon>
        <taxon>Agaricomycetes</taxon>
        <taxon>Agaricomycetidae</taxon>
        <taxon>Boletales</taxon>
        <taxon>Boletales incertae sedis</taxon>
        <taxon>Leucogyrophana</taxon>
    </lineage>
</organism>
<feature type="transmembrane region" description="Helical" evidence="1">
    <location>
        <begin position="87"/>
        <end position="108"/>
    </location>
</feature>
<feature type="transmembrane region" description="Helical" evidence="1">
    <location>
        <begin position="163"/>
        <end position="184"/>
    </location>
</feature>
<feature type="transmembrane region" description="Helical" evidence="1">
    <location>
        <begin position="32"/>
        <end position="50"/>
    </location>
</feature>
<name>A0A0C9VTF8_9AGAM</name>
<dbReference type="InterPro" id="IPR045339">
    <property type="entry name" value="DUF6534"/>
</dbReference>
<feature type="domain" description="DUF6534" evidence="2">
    <location>
        <begin position="128"/>
        <end position="212"/>
    </location>
</feature>
<dbReference type="AlphaFoldDB" id="A0A0C9VTF8"/>
<feature type="transmembrane region" description="Helical" evidence="1">
    <location>
        <begin position="62"/>
        <end position="80"/>
    </location>
</feature>
<dbReference type="Pfam" id="PF20152">
    <property type="entry name" value="DUF6534"/>
    <property type="match status" value="1"/>
</dbReference>
<sequence length="212" mass="23932">MVALSFELMWGPGVIGVGQYIFYLRAFPHDKYLVKALVFIMLFLLYDMRVLNDISTCHPRELIYWITLIVQGFYAHRVWIISGQNKVITSAVIVSATLQLLCTGALFRSPTFDVLFGTEWSPISAIASAISDAIITLSVFYYLQPARTGIIRNDNYIKQLNDVFVQMGLFSFINALAMVVLYYIQDEMLVQFLTAAPGVILSKTYVNSMLAV</sequence>
<dbReference type="Proteomes" id="UP000053820">
    <property type="component" value="Unassembled WGS sequence"/>
</dbReference>
<keyword evidence="1" id="KW-1133">Transmembrane helix</keyword>
<evidence type="ECO:0000259" key="2">
    <source>
        <dbReference type="Pfam" id="PF20152"/>
    </source>
</evidence>
<dbReference type="EMBL" id="KN839864">
    <property type="protein sequence ID" value="KIJ61230.1"/>
    <property type="molecule type" value="Genomic_DNA"/>
</dbReference>
<keyword evidence="1" id="KW-0472">Membrane</keyword>
<dbReference type="OrthoDB" id="2971182at2759"/>
<proteinExistence type="predicted"/>
<keyword evidence="4" id="KW-1185">Reference proteome</keyword>
<evidence type="ECO:0000256" key="1">
    <source>
        <dbReference type="SAM" id="Phobius"/>
    </source>
</evidence>
<evidence type="ECO:0000313" key="4">
    <source>
        <dbReference type="Proteomes" id="UP000053820"/>
    </source>
</evidence>
<reference evidence="3 4" key="1">
    <citation type="submission" date="2014-04" db="EMBL/GenBank/DDBJ databases">
        <title>Evolutionary Origins and Diversification of the Mycorrhizal Mutualists.</title>
        <authorList>
            <consortium name="DOE Joint Genome Institute"/>
            <consortium name="Mycorrhizal Genomics Consortium"/>
            <person name="Kohler A."/>
            <person name="Kuo A."/>
            <person name="Nagy L.G."/>
            <person name="Floudas D."/>
            <person name="Copeland A."/>
            <person name="Barry K.W."/>
            <person name="Cichocki N."/>
            <person name="Veneault-Fourrey C."/>
            <person name="LaButti K."/>
            <person name="Lindquist E.A."/>
            <person name="Lipzen A."/>
            <person name="Lundell T."/>
            <person name="Morin E."/>
            <person name="Murat C."/>
            <person name="Riley R."/>
            <person name="Ohm R."/>
            <person name="Sun H."/>
            <person name="Tunlid A."/>
            <person name="Henrissat B."/>
            <person name="Grigoriev I.V."/>
            <person name="Hibbett D.S."/>
            <person name="Martin F."/>
        </authorList>
    </citation>
    <scope>NUCLEOTIDE SEQUENCE [LARGE SCALE GENOMIC DNA]</scope>
    <source>
        <strain evidence="3 4">MD-312</strain>
    </source>
</reference>
<dbReference type="HOGENOM" id="CLU_046025_5_1_1"/>
<keyword evidence="1" id="KW-0812">Transmembrane</keyword>
<gene>
    <name evidence="3" type="ORF">HYDPIDRAFT_169810</name>
</gene>
<evidence type="ECO:0000313" key="3">
    <source>
        <dbReference type="EMBL" id="KIJ61230.1"/>
    </source>
</evidence>
<protein>
    <recommendedName>
        <fullName evidence="2">DUF6534 domain-containing protein</fullName>
    </recommendedName>
</protein>
<feature type="transmembrane region" description="Helical" evidence="1">
    <location>
        <begin position="120"/>
        <end position="143"/>
    </location>
</feature>
<accession>A0A0C9VTF8</accession>
<dbReference type="PANTHER" id="PTHR40465">
    <property type="entry name" value="CHROMOSOME 1, WHOLE GENOME SHOTGUN SEQUENCE"/>
    <property type="match status" value="1"/>
</dbReference>
<dbReference type="PANTHER" id="PTHR40465:SF1">
    <property type="entry name" value="DUF6534 DOMAIN-CONTAINING PROTEIN"/>
    <property type="match status" value="1"/>
</dbReference>
<feature type="transmembrane region" description="Helical" evidence="1">
    <location>
        <begin position="6"/>
        <end position="25"/>
    </location>
</feature>